<evidence type="ECO:0000256" key="1">
    <source>
        <dbReference type="ARBA" id="ARBA00001954"/>
    </source>
</evidence>
<dbReference type="PANTHER" id="PTHR11473:SF15">
    <property type="entry name" value="TYROSINE 3-MONOOXYGENASE"/>
    <property type="match status" value="1"/>
</dbReference>
<name>A0ABD0J6E5_9CAEN</name>
<accession>A0ABD0J6E5</accession>
<keyword evidence="6" id="KW-0503">Monooxygenase</keyword>
<dbReference type="InterPro" id="IPR036329">
    <property type="entry name" value="Aro-AA_hydroxylase_C_sf"/>
</dbReference>
<evidence type="ECO:0000256" key="6">
    <source>
        <dbReference type="ARBA" id="ARBA00023033"/>
    </source>
</evidence>
<keyword evidence="3 7" id="KW-0479">Metal-binding</keyword>
<dbReference type="PROSITE" id="PS00367">
    <property type="entry name" value="BH4_AAA_HYDROXYL_1"/>
    <property type="match status" value="1"/>
</dbReference>
<protein>
    <recommendedName>
        <fullName evidence="10">Biopterin-dependent aromatic amino acid hydroxylase family profile domain-containing protein</fullName>
    </recommendedName>
</protein>
<dbReference type="InterPro" id="IPR001273">
    <property type="entry name" value="ArAA_hydroxylase"/>
</dbReference>
<sequence>MAASEGDSRSFSEIAMEVGSTGSAKKRHCPASEDDVCAPPTGKVAREGRQSTRPEVSAESMGGWRKRSLIDDAKFETVANQEFEKRERKLSHNEIPENDDVFAQNGNRPASPKTEKQVETSYLIRLKEGLGSISKILRVFENTKTSILHIESRQGRSKKCQYELFLECQGSKDSLASITSVMRQSPLVVEVVILGEKESNKKVMSCVPVNAVSDSARLATRLSTGVIDAFTMFRESRENQLWFPRHITDLDKCTHLVTKFEPDLDYEHPGFADKEYRQRRKVIADIAFDGEPIPRVEYTKEDIDTWGHVYRQLKNLHPTHACDQYCVNFDLLERECGYSPDRIPQLEDVSNFLKRRTGFQLRPVAGLLSARDFLASLAFRVFQCTQYVRHGAKPDYSPEPDCVHELLGHVPMMADPPFAQFSQELGLASLGASDEDIEKIATLYWFTVEFGLCKQNGELRAYGAGTLSAYGELKHALSDSPKRLPFDPEVTSLQEYTDEDFQPVYFVVESFEEMMDKMRQYTSRIKRPYEVHYDPYTQSIQLLNSKDMLHTMARSLHTELENLQRAIDRIDCLTMSSYS</sequence>
<comment type="caution">
    <text evidence="11">The sequence shown here is derived from an EMBL/GenBank/DDBJ whole genome shotgun (WGS) entry which is preliminary data.</text>
</comment>
<proteinExistence type="inferred from homology"/>
<evidence type="ECO:0000259" key="10">
    <source>
        <dbReference type="PROSITE" id="PS51410"/>
    </source>
</evidence>
<feature type="domain" description="Biopterin-dependent aromatic amino acid hydroxylase family profile" evidence="10">
    <location>
        <begin position="228"/>
        <end position="571"/>
    </location>
</feature>
<dbReference type="InterPro" id="IPR045865">
    <property type="entry name" value="ACT-like_dom_sf"/>
</dbReference>
<keyword evidence="4" id="KW-0560">Oxidoreductase</keyword>
<feature type="region of interest" description="Disordered" evidence="9">
    <location>
        <begin position="1"/>
        <end position="63"/>
    </location>
</feature>
<keyword evidence="12" id="KW-1185">Reference proteome</keyword>
<dbReference type="GO" id="GO:0046872">
    <property type="term" value="F:metal ion binding"/>
    <property type="evidence" value="ECO:0007669"/>
    <property type="project" value="UniProtKB-KW"/>
</dbReference>
<evidence type="ECO:0000256" key="3">
    <source>
        <dbReference type="ARBA" id="ARBA00022723"/>
    </source>
</evidence>
<dbReference type="EMBL" id="JACVVK020000606">
    <property type="protein sequence ID" value="KAK7463219.1"/>
    <property type="molecule type" value="Genomic_DNA"/>
</dbReference>
<dbReference type="AlphaFoldDB" id="A0ABD0J6E5"/>
<evidence type="ECO:0000256" key="5">
    <source>
        <dbReference type="ARBA" id="ARBA00023004"/>
    </source>
</evidence>
<feature type="binding site" evidence="7">
    <location>
        <position position="449"/>
    </location>
    <ligand>
        <name>Fe cation</name>
        <dbReference type="ChEBI" id="CHEBI:24875"/>
    </ligand>
</feature>
<comment type="similarity">
    <text evidence="2">Belongs to the biopterin-dependent aromatic amino acid hydroxylase family.</text>
</comment>
<dbReference type="Pfam" id="PF00351">
    <property type="entry name" value="Biopterin_H"/>
    <property type="match status" value="1"/>
</dbReference>
<dbReference type="InterPro" id="IPR018301">
    <property type="entry name" value="ArAA_hydroxylase_Fe/CU_BS"/>
</dbReference>
<dbReference type="InterPro" id="IPR019774">
    <property type="entry name" value="Aromatic-AA_hydroxylase_C"/>
</dbReference>
<dbReference type="Proteomes" id="UP001519460">
    <property type="component" value="Unassembled WGS sequence"/>
</dbReference>
<evidence type="ECO:0000256" key="8">
    <source>
        <dbReference type="PIRSR" id="PIRSR601273-2"/>
    </source>
</evidence>
<reference evidence="11 12" key="1">
    <citation type="journal article" date="2023" name="Sci. Data">
        <title>Genome assembly of the Korean intertidal mud-creeper Batillaria attramentaria.</title>
        <authorList>
            <person name="Patra A.K."/>
            <person name="Ho P.T."/>
            <person name="Jun S."/>
            <person name="Lee S.J."/>
            <person name="Kim Y."/>
            <person name="Won Y.J."/>
        </authorList>
    </citation>
    <scope>NUCLEOTIDE SEQUENCE [LARGE SCALE GENOMIC DNA]</scope>
    <source>
        <strain evidence="11">Wonlab-2016</strain>
    </source>
</reference>
<gene>
    <name evidence="11" type="ORF">BaRGS_00038204</name>
</gene>
<dbReference type="SUPFAM" id="SSF56534">
    <property type="entry name" value="Aromatic aminoacid monoxygenases, catalytic and oligomerization domains"/>
    <property type="match status" value="1"/>
</dbReference>
<dbReference type="InterPro" id="IPR019773">
    <property type="entry name" value="Tyrosine_3-monooxygenase-like"/>
</dbReference>
<dbReference type="GO" id="GO:0004497">
    <property type="term" value="F:monooxygenase activity"/>
    <property type="evidence" value="ECO:0007669"/>
    <property type="project" value="UniProtKB-KW"/>
</dbReference>
<dbReference type="PRINTS" id="PR00372">
    <property type="entry name" value="FYWHYDRXLASE"/>
</dbReference>
<evidence type="ECO:0000313" key="12">
    <source>
        <dbReference type="Proteomes" id="UP001519460"/>
    </source>
</evidence>
<evidence type="ECO:0000313" key="11">
    <source>
        <dbReference type="EMBL" id="KAK7463219.1"/>
    </source>
</evidence>
<evidence type="ECO:0000256" key="7">
    <source>
        <dbReference type="PIRSR" id="PIRSR000336-1"/>
    </source>
</evidence>
<feature type="binding site" evidence="7">
    <location>
        <position position="404"/>
    </location>
    <ligand>
        <name>Fe cation</name>
        <dbReference type="ChEBI" id="CHEBI:24875"/>
    </ligand>
</feature>
<dbReference type="PANTHER" id="PTHR11473">
    <property type="entry name" value="AROMATIC AMINO ACID HYDROXYLASE"/>
    <property type="match status" value="1"/>
</dbReference>
<keyword evidence="5 7" id="KW-0408">Iron</keyword>
<evidence type="ECO:0000256" key="4">
    <source>
        <dbReference type="ARBA" id="ARBA00023002"/>
    </source>
</evidence>
<dbReference type="InterPro" id="IPR036951">
    <property type="entry name" value="ArAA_hydroxylase_sf"/>
</dbReference>
<dbReference type="PIRSF" id="PIRSF000336">
    <property type="entry name" value="TH"/>
    <property type="match status" value="1"/>
</dbReference>
<dbReference type="PROSITE" id="PS51410">
    <property type="entry name" value="BH4_AAA_HYDROXYL_2"/>
    <property type="match status" value="1"/>
</dbReference>
<organism evidence="11 12">
    <name type="scientific">Batillaria attramentaria</name>
    <dbReference type="NCBI Taxonomy" id="370345"/>
    <lineage>
        <taxon>Eukaryota</taxon>
        <taxon>Metazoa</taxon>
        <taxon>Spiralia</taxon>
        <taxon>Lophotrochozoa</taxon>
        <taxon>Mollusca</taxon>
        <taxon>Gastropoda</taxon>
        <taxon>Caenogastropoda</taxon>
        <taxon>Sorbeoconcha</taxon>
        <taxon>Cerithioidea</taxon>
        <taxon>Batillariidae</taxon>
        <taxon>Batillaria</taxon>
    </lineage>
</organism>
<evidence type="ECO:0000256" key="9">
    <source>
        <dbReference type="SAM" id="MobiDB-lite"/>
    </source>
</evidence>
<evidence type="ECO:0000256" key="2">
    <source>
        <dbReference type="ARBA" id="ARBA00009712"/>
    </source>
</evidence>
<dbReference type="SUPFAM" id="SSF55021">
    <property type="entry name" value="ACT-like"/>
    <property type="match status" value="1"/>
</dbReference>
<dbReference type="Gene3D" id="1.10.800.10">
    <property type="entry name" value="Aromatic amino acid hydroxylase"/>
    <property type="match status" value="1"/>
</dbReference>
<feature type="binding site" evidence="7">
    <location>
        <position position="409"/>
    </location>
    <ligand>
        <name>Fe cation</name>
        <dbReference type="ChEBI" id="CHEBI:24875"/>
    </ligand>
</feature>
<comment type="cofactor">
    <cofactor evidence="1 8">
        <name>Fe(2+)</name>
        <dbReference type="ChEBI" id="CHEBI:29033"/>
    </cofactor>
</comment>
<feature type="compositionally biased region" description="Basic and acidic residues" evidence="9">
    <location>
        <begin position="1"/>
        <end position="10"/>
    </location>
</feature>